<keyword evidence="1" id="KW-0472">Membrane</keyword>
<dbReference type="EMBL" id="MCIA01000009">
    <property type="protein sequence ID" value="RKD32801.1"/>
    <property type="molecule type" value="Genomic_DNA"/>
</dbReference>
<sequence length="175" mass="18806">MKFLMFLSEALVPLVIFYIVGFGVLSKRPVFDDFINGAKDGMKTVAGILPTLIGLMTAVGVLRASGFLDVLSKLLTKPAGLLFLPAPVVPVILIRLISNSAAIGLVLDIFKRYGTDSYIGMVTSIIMSCTETLFYCLSVYFGTVKIRKTRYALTGSLIATFAGIAASVVLSRILV</sequence>
<feature type="transmembrane region" description="Helical" evidence="1">
    <location>
        <begin position="7"/>
        <end position="25"/>
    </location>
</feature>
<keyword evidence="4" id="KW-1185">Reference proteome</keyword>
<dbReference type="AlphaFoldDB" id="A0A419T5Q8"/>
<dbReference type="InterPro" id="IPR052549">
    <property type="entry name" value="SpmB"/>
</dbReference>
<feature type="domain" description="Nucleoside transporter/FeoB GTPase Gate" evidence="2">
    <location>
        <begin position="47"/>
        <end position="146"/>
    </location>
</feature>
<proteinExistence type="predicted"/>
<evidence type="ECO:0000313" key="4">
    <source>
        <dbReference type="Proteomes" id="UP000284277"/>
    </source>
</evidence>
<name>A0A419T5Q8_9FIRM</name>
<evidence type="ECO:0000313" key="3">
    <source>
        <dbReference type="EMBL" id="RKD32801.1"/>
    </source>
</evidence>
<dbReference type="RefSeq" id="WP_120196180.1">
    <property type="nucleotide sequence ID" value="NZ_MCIA01000009.1"/>
</dbReference>
<feature type="transmembrane region" description="Helical" evidence="1">
    <location>
        <begin position="45"/>
        <end position="68"/>
    </location>
</feature>
<dbReference type="OrthoDB" id="9805623at2"/>
<dbReference type="Pfam" id="PF07670">
    <property type="entry name" value="Gate"/>
    <property type="match status" value="1"/>
</dbReference>
<keyword evidence="1" id="KW-0812">Transmembrane</keyword>
<dbReference type="Proteomes" id="UP000284277">
    <property type="component" value="Unassembled WGS sequence"/>
</dbReference>
<reference evidence="3 4" key="1">
    <citation type="submission" date="2016-08" db="EMBL/GenBank/DDBJ databases">
        <title>A new outlook on sporulation: Clostridium algidixylanolyticum.</title>
        <authorList>
            <person name="Poppleton D.I."/>
            <person name="Gribaldo S."/>
        </authorList>
    </citation>
    <scope>NUCLEOTIDE SEQUENCE [LARGE SCALE GENOMIC DNA]</scope>
    <source>
        <strain evidence="3 4">SPL73</strain>
    </source>
</reference>
<keyword evidence="1" id="KW-1133">Transmembrane helix</keyword>
<dbReference type="PANTHER" id="PTHR35793">
    <property type="entry name" value="INNER MEMBRANE PROTEIN YJIG"/>
    <property type="match status" value="1"/>
</dbReference>
<comment type="caution">
    <text evidence="3">The sequence shown here is derived from an EMBL/GenBank/DDBJ whole genome shotgun (WGS) entry which is preliminary data.</text>
</comment>
<feature type="transmembrane region" description="Helical" evidence="1">
    <location>
        <begin position="80"/>
        <end position="98"/>
    </location>
</feature>
<accession>A0A419T5Q8</accession>
<evidence type="ECO:0000259" key="2">
    <source>
        <dbReference type="Pfam" id="PF07670"/>
    </source>
</evidence>
<organism evidence="3 4">
    <name type="scientific">Lacrimispora algidixylanolytica</name>
    <dbReference type="NCBI Taxonomy" id="94868"/>
    <lineage>
        <taxon>Bacteria</taxon>
        <taxon>Bacillati</taxon>
        <taxon>Bacillota</taxon>
        <taxon>Clostridia</taxon>
        <taxon>Lachnospirales</taxon>
        <taxon>Lachnospiraceae</taxon>
        <taxon>Lacrimispora</taxon>
    </lineage>
</organism>
<protein>
    <submittedName>
        <fullName evidence="3">Spore maturation protein</fullName>
    </submittedName>
</protein>
<evidence type="ECO:0000256" key="1">
    <source>
        <dbReference type="SAM" id="Phobius"/>
    </source>
</evidence>
<feature type="transmembrane region" description="Helical" evidence="1">
    <location>
        <begin position="118"/>
        <end position="141"/>
    </location>
</feature>
<dbReference type="GO" id="GO:0005886">
    <property type="term" value="C:plasma membrane"/>
    <property type="evidence" value="ECO:0007669"/>
    <property type="project" value="TreeGrafter"/>
</dbReference>
<dbReference type="InterPro" id="IPR011642">
    <property type="entry name" value="Gate_dom"/>
</dbReference>
<feature type="transmembrane region" description="Helical" evidence="1">
    <location>
        <begin position="153"/>
        <end position="174"/>
    </location>
</feature>
<gene>
    <name evidence="3" type="ORF">BET01_16295</name>
</gene>
<dbReference type="PANTHER" id="PTHR35793:SF2">
    <property type="entry name" value="INNER MEMBRANE PROTEIN YJIG"/>
    <property type="match status" value="1"/>
</dbReference>